<dbReference type="InterPro" id="IPR050922">
    <property type="entry name" value="LytR/CpsA/Psr_CW_biosynth"/>
</dbReference>
<protein>
    <submittedName>
        <fullName evidence="5">LCP family protein required for cell wall assembly</fullName>
    </submittedName>
</protein>
<dbReference type="Proteomes" id="UP000547528">
    <property type="component" value="Unassembled WGS sequence"/>
</dbReference>
<organism evidence="5 6">
    <name type="scientific">Garicola koreensis</name>
    <dbReference type="NCBI Taxonomy" id="1262554"/>
    <lineage>
        <taxon>Bacteria</taxon>
        <taxon>Bacillati</taxon>
        <taxon>Actinomycetota</taxon>
        <taxon>Actinomycetes</taxon>
        <taxon>Micrococcales</taxon>
        <taxon>Micrococcaceae</taxon>
        <taxon>Garicola</taxon>
    </lineage>
</organism>
<keyword evidence="3" id="KW-0472">Membrane</keyword>
<accession>A0A7W5TUQ5</accession>
<dbReference type="Gene3D" id="3.40.630.190">
    <property type="entry name" value="LCP protein"/>
    <property type="match status" value="1"/>
</dbReference>
<gene>
    <name evidence="5" type="ORF">FHX47_001253</name>
</gene>
<dbReference type="EMBL" id="JACIBT010000002">
    <property type="protein sequence ID" value="MBB3667634.1"/>
    <property type="molecule type" value="Genomic_DNA"/>
</dbReference>
<evidence type="ECO:0000313" key="6">
    <source>
        <dbReference type="Proteomes" id="UP000547528"/>
    </source>
</evidence>
<proteinExistence type="inferred from homology"/>
<reference evidence="5 6" key="1">
    <citation type="submission" date="2020-08" db="EMBL/GenBank/DDBJ databases">
        <title>Sequencing the genomes of 1000 actinobacteria strains.</title>
        <authorList>
            <person name="Klenk H.-P."/>
        </authorList>
    </citation>
    <scope>NUCLEOTIDE SEQUENCE [LARGE SCALE GENOMIC DNA]</scope>
    <source>
        <strain evidence="5 6">DSM 28238</strain>
    </source>
</reference>
<comment type="caution">
    <text evidence="5">The sequence shown here is derived from an EMBL/GenBank/DDBJ whole genome shotgun (WGS) entry which is preliminary data.</text>
</comment>
<evidence type="ECO:0000313" key="5">
    <source>
        <dbReference type="EMBL" id="MBB3667634.1"/>
    </source>
</evidence>
<comment type="similarity">
    <text evidence="1">Belongs to the LytR/CpsA/Psr (LCP) family.</text>
</comment>
<dbReference type="InterPro" id="IPR004474">
    <property type="entry name" value="LytR_CpsA_psr"/>
</dbReference>
<evidence type="ECO:0000256" key="2">
    <source>
        <dbReference type="SAM" id="MobiDB-lite"/>
    </source>
</evidence>
<dbReference type="RefSeq" id="WP_183358043.1">
    <property type="nucleotide sequence ID" value="NZ_BAABKR010000001.1"/>
</dbReference>
<sequence>MTESMFAQEDAAPRRRRRNKTAIIVLSGTGALLLIAVVVAAVYLSSLSGAYQESVNVIPEAETFPEEQDRPERPTTTDDDGEEVEDEQLNILLIGSDSGGGSGETENVPWLPNSGRADTIMWMHIPHDRDSIQVMSVVRDTWVPIPGHGEAKINASMSFGGSATTVQTLENLVDVRIDHVAAVDMVGFQNLVGAMGGVTVDSPVSFTSRDGHFFHGGPQELNSNQAMSFVRERKAFDDGDFQRVANQQALVRGVLDEVLTASTLTNPVTIHNMVSDFSPYMAVDSQLGEADYVADLGWSMREVRGSDIDMFTINNLGLGTAGSESIVVPDYDAFSEAGDAMREGTFDEYAAQH</sequence>
<evidence type="ECO:0000259" key="4">
    <source>
        <dbReference type="Pfam" id="PF03816"/>
    </source>
</evidence>
<dbReference type="PANTHER" id="PTHR33392:SF6">
    <property type="entry name" value="POLYISOPRENYL-TEICHOIC ACID--PEPTIDOGLYCAN TEICHOIC ACID TRANSFERASE TAGU"/>
    <property type="match status" value="1"/>
</dbReference>
<evidence type="ECO:0000256" key="3">
    <source>
        <dbReference type="SAM" id="Phobius"/>
    </source>
</evidence>
<dbReference type="NCBIfam" id="TIGR00350">
    <property type="entry name" value="lytR_cpsA_psr"/>
    <property type="match status" value="1"/>
</dbReference>
<dbReference type="Pfam" id="PF03816">
    <property type="entry name" value="LytR_cpsA_psr"/>
    <property type="match status" value="1"/>
</dbReference>
<dbReference type="PANTHER" id="PTHR33392">
    <property type="entry name" value="POLYISOPRENYL-TEICHOIC ACID--PEPTIDOGLYCAN TEICHOIC ACID TRANSFERASE TAGU"/>
    <property type="match status" value="1"/>
</dbReference>
<name>A0A7W5TUQ5_9MICC</name>
<feature type="transmembrane region" description="Helical" evidence="3">
    <location>
        <begin position="21"/>
        <end position="44"/>
    </location>
</feature>
<feature type="compositionally biased region" description="Basic and acidic residues" evidence="2">
    <location>
        <begin position="67"/>
        <end position="76"/>
    </location>
</feature>
<keyword evidence="3" id="KW-1133">Transmembrane helix</keyword>
<feature type="domain" description="Cell envelope-related transcriptional attenuator" evidence="4">
    <location>
        <begin position="116"/>
        <end position="258"/>
    </location>
</feature>
<feature type="region of interest" description="Disordered" evidence="2">
    <location>
        <begin position="61"/>
        <end position="84"/>
    </location>
</feature>
<evidence type="ECO:0000256" key="1">
    <source>
        <dbReference type="ARBA" id="ARBA00006068"/>
    </source>
</evidence>
<dbReference type="AlphaFoldDB" id="A0A7W5TUQ5"/>
<keyword evidence="6" id="KW-1185">Reference proteome</keyword>
<keyword evidence="3" id="KW-0812">Transmembrane</keyword>